<feature type="region of interest" description="Disordered" evidence="1">
    <location>
        <begin position="1"/>
        <end position="33"/>
    </location>
</feature>
<feature type="compositionally biased region" description="Basic residues" evidence="1">
    <location>
        <begin position="24"/>
        <end position="33"/>
    </location>
</feature>
<evidence type="ECO:0000313" key="3">
    <source>
        <dbReference type="Proteomes" id="UP000663844"/>
    </source>
</evidence>
<reference evidence="2" key="1">
    <citation type="submission" date="2021-02" db="EMBL/GenBank/DDBJ databases">
        <authorList>
            <person name="Nowell W R."/>
        </authorList>
    </citation>
    <scope>NUCLEOTIDE SEQUENCE</scope>
</reference>
<proteinExistence type="predicted"/>
<feature type="non-terminal residue" evidence="2">
    <location>
        <position position="33"/>
    </location>
</feature>
<sequence>MRQVGRRTNPLIFQTNRNQLERQSKKKRELQFI</sequence>
<gene>
    <name evidence="2" type="ORF">OXD698_LOCUS39587</name>
</gene>
<name>A0A820A2B7_9BILA</name>
<accession>A0A820A2B7</accession>
<dbReference type="EMBL" id="CAJOAZ010008152">
    <property type="protein sequence ID" value="CAF4178501.1"/>
    <property type="molecule type" value="Genomic_DNA"/>
</dbReference>
<evidence type="ECO:0000313" key="2">
    <source>
        <dbReference type="EMBL" id="CAF4178501.1"/>
    </source>
</evidence>
<dbReference type="Proteomes" id="UP000663844">
    <property type="component" value="Unassembled WGS sequence"/>
</dbReference>
<comment type="caution">
    <text evidence="2">The sequence shown here is derived from an EMBL/GenBank/DDBJ whole genome shotgun (WGS) entry which is preliminary data.</text>
</comment>
<dbReference type="AlphaFoldDB" id="A0A820A2B7"/>
<organism evidence="2 3">
    <name type="scientific">Adineta steineri</name>
    <dbReference type="NCBI Taxonomy" id="433720"/>
    <lineage>
        <taxon>Eukaryota</taxon>
        <taxon>Metazoa</taxon>
        <taxon>Spiralia</taxon>
        <taxon>Gnathifera</taxon>
        <taxon>Rotifera</taxon>
        <taxon>Eurotatoria</taxon>
        <taxon>Bdelloidea</taxon>
        <taxon>Adinetida</taxon>
        <taxon>Adinetidae</taxon>
        <taxon>Adineta</taxon>
    </lineage>
</organism>
<evidence type="ECO:0000256" key="1">
    <source>
        <dbReference type="SAM" id="MobiDB-lite"/>
    </source>
</evidence>
<protein>
    <submittedName>
        <fullName evidence="2">Uncharacterized protein</fullName>
    </submittedName>
</protein>